<dbReference type="Proteomes" id="UP000006729">
    <property type="component" value="Chromosome 1"/>
</dbReference>
<protein>
    <recommendedName>
        <fullName evidence="10">Protein FLC EXPRESSOR</fullName>
    </recommendedName>
</protein>
<evidence type="ECO:0000313" key="9">
    <source>
        <dbReference type="Proteomes" id="UP000006729"/>
    </source>
</evidence>
<evidence type="ECO:0000256" key="6">
    <source>
        <dbReference type="SAM" id="Coils"/>
    </source>
</evidence>
<dbReference type="PANTHER" id="PTHR33405">
    <property type="entry name" value="PROTEIN FLX-LIKE 2"/>
    <property type="match status" value="1"/>
</dbReference>
<dbReference type="GO" id="GO:0009908">
    <property type="term" value="P:flower development"/>
    <property type="evidence" value="ECO:0007669"/>
    <property type="project" value="UniProtKB-KW"/>
</dbReference>
<evidence type="ECO:0000256" key="3">
    <source>
        <dbReference type="ARBA" id="ARBA00022782"/>
    </source>
</evidence>
<evidence type="ECO:0000256" key="2">
    <source>
        <dbReference type="ARBA" id="ARBA00022473"/>
    </source>
</evidence>
<dbReference type="FunCoup" id="A0A2K2C4Z5">
    <property type="interactions" value="377"/>
</dbReference>
<comment type="similarity">
    <text evidence="1">Belongs to the FLX family.</text>
</comment>
<evidence type="ECO:0008006" key="10">
    <source>
        <dbReference type="Google" id="ProtNLM"/>
    </source>
</evidence>
<dbReference type="InterPro" id="IPR040353">
    <property type="entry name" value="FLX/FLX-like"/>
</dbReference>
<dbReference type="AlphaFoldDB" id="A0A2K2C4Z5"/>
<name>A0A2K2C4Z5_POPTR</name>
<reference evidence="8 9" key="1">
    <citation type="journal article" date="2006" name="Science">
        <title>The genome of black cottonwood, Populus trichocarpa (Torr. &amp; Gray).</title>
        <authorList>
            <person name="Tuskan G.A."/>
            <person name="Difazio S."/>
            <person name="Jansson S."/>
            <person name="Bohlmann J."/>
            <person name="Grigoriev I."/>
            <person name="Hellsten U."/>
            <person name="Putnam N."/>
            <person name="Ralph S."/>
            <person name="Rombauts S."/>
            <person name="Salamov A."/>
            <person name="Schein J."/>
            <person name="Sterck L."/>
            <person name="Aerts A."/>
            <person name="Bhalerao R.R."/>
            <person name="Bhalerao R.P."/>
            <person name="Blaudez D."/>
            <person name="Boerjan W."/>
            <person name="Brun A."/>
            <person name="Brunner A."/>
            <person name="Busov V."/>
            <person name="Campbell M."/>
            <person name="Carlson J."/>
            <person name="Chalot M."/>
            <person name="Chapman J."/>
            <person name="Chen G.L."/>
            <person name="Cooper D."/>
            <person name="Coutinho P.M."/>
            <person name="Couturier J."/>
            <person name="Covert S."/>
            <person name="Cronk Q."/>
            <person name="Cunningham R."/>
            <person name="Davis J."/>
            <person name="Degroeve S."/>
            <person name="Dejardin A."/>
            <person name="Depamphilis C."/>
            <person name="Detter J."/>
            <person name="Dirks B."/>
            <person name="Dubchak I."/>
            <person name="Duplessis S."/>
            <person name="Ehlting J."/>
            <person name="Ellis B."/>
            <person name="Gendler K."/>
            <person name="Goodstein D."/>
            <person name="Gribskov M."/>
            <person name="Grimwood J."/>
            <person name="Groover A."/>
            <person name="Gunter L."/>
            <person name="Hamberger B."/>
            <person name="Heinze B."/>
            <person name="Helariutta Y."/>
            <person name="Henrissat B."/>
            <person name="Holligan D."/>
            <person name="Holt R."/>
            <person name="Huang W."/>
            <person name="Islam-Faridi N."/>
            <person name="Jones S."/>
            <person name="Jones-Rhoades M."/>
            <person name="Jorgensen R."/>
            <person name="Joshi C."/>
            <person name="Kangasjarvi J."/>
            <person name="Karlsson J."/>
            <person name="Kelleher C."/>
            <person name="Kirkpatrick R."/>
            <person name="Kirst M."/>
            <person name="Kohler A."/>
            <person name="Kalluri U."/>
            <person name="Larimer F."/>
            <person name="Leebens-Mack J."/>
            <person name="Leple J.C."/>
            <person name="Locascio P."/>
            <person name="Lou Y."/>
            <person name="Lucas S."/>
            <person name="Martin F."/>
            <person name="Montanini B."/>
            <person name="Napoli C."/>
            <person name="Nelson D.R."/>
            <person name="Nelson C."/>
            <person name="Nieminen K."/>
            <person name="Nilsson O."/>
            <person name="Pereda V."/>
            <person name="Peter G."/>
            <person name="Philippe R."/>
            <person name="Pilate G."/>
            <person name="Poliakov A."/>
            <person name="Razumovskaya J."/>
            <person name="Richardson P."/>
            <person name="Rinaldi C."/>
            <person name="Ritland K."/>
            <person name="Rouze P."/>
            <person name="Ryaboy D."/>
            <person name="Schmutz J."/>
            <person name="Schrader J."/>
            <person name="Segerman B."/>
            <person name="Shin H."/>
            <person name="Siddiqui A."/>
            <person name="Sterky F."/>
            <person name="Terry A."/>
            <person name="Tsai C.J."/>
            <person name="Uberbacher E."/>
            <person name="Unneberg P."/>
            <person name="Vahala J."/>
            <person name="Wall K."/>
            <person name="Wessler S."/>
            <person name="Yang G."/>
            <person name="Yin T."/>
            <person name="Douglas C."/>
            <person name="Marra M."/>
            <person name="Sandberg G."/>
            <person name="Van de Peer Y."/>
            <person name="Rokhsar D."/>
        </authorList>
    </citation>
    <scope>NUCLEOTIDE SEQUENCE [LARGE SCALE GENOMIC DNA]</scope>
    <source>
        <strain evidence="9">cv. Nisqually</strain>
    </source>
</reference>
<evidence type="ECO:0000256" key="5">
    <source>
        <dbReference type="ARBA" id="ARBA00023089"/>
    </source>
</evidence>
<keyword evidence="2" id="KW-0217">Developmental protein</keyword>
<keyword evidence="4 6" id="KW-0175">Coiled coil</keyword>
<keyword evidence="9" id="KW-1185">Reference proteome</keyword>
<dbReference type="EMBL" id="CM009290">
    <property type="protein sequence ID" value="PNT57103.1"/>
    <property type="molecule type" value="Genomic_DNA"/>
</dbReference>
<dbReference type="STRING" id="3694.A0A2K2C4Z5"/>
<evidence type="ECO:0000313" key="8">
    <source>
        <dbReference type="EMBL" id="PNT57103.1"/>
    </source>
</evidence>
<dbReference type="GO" id="GO:0030154">
    <property type="term" value="P:cell differentiation"/>
    <property type="evidence" value="ECO:0007669"/>
    <property type="project" value="UniProtKB-KW"/>
</dbReference>
<accession>A0A2K2C4Z5</accession>
<dbReference type="ExpressionAtlas" id="A0A2K2C4Z5">
    <property type="expression patterns" value="baseline and differential"/>
</dbReference>
<feature type="compositionally biased region" description="Polar residues" evidence="7">
    <location>
        <begin position="257"/>
        <end position="268"/>
    </location>
</feature>
<gene>
    <name evidence="8" type="ORF">POPTR_001G281400</name>
</gene>
<proteinExistence type="inferred from homology"/>
<evidence type="ECO:0000256" key="7">
    <source>
        <dbReference type="SAM" id="MobiDB-lite"/>
    </source>
</evidence>
<sequence>MAGRNHLQLREIPLSRAALLPHPTTDPHRLHARPHHLLLEDRISIQHREIQSLLLENERLAATHFALKQELSLSQQDLRHLSTLAADVKAERDNQVREVYERSLKSDAELRSIDAMSAELVQVRTNVQKLTAQRQDMTAQLKGMNNEIVKAKTETQQVGVLKAEIETVQQEIQRGRAAIAYEKKTRAINLEQEKVLEKNMNLVIREIEKLRGEFANAEKRARAAAAAANPSPGYGGNYGSAEVGCGGSSYPDPYGLQQVQVGSDSGPTFASGVMSNGPYDTAHG</sequence>
<organism evidence="8 9">
    <name type="scientific">Populus trichocarpa</name>
    <name type="common">Western balsam poplar</name>
    <name type="synonym">Populus balsamifera subsp. trichocarpa</name>
    <dbReference type="NCBI Taxonomy" id="3694"/>
    <lineage>
        <taxon>Eukaryota</taxon>
        <taxon>Viridiplantae</taxon>
        <taxon>Streptophyta</taxon>
        <taxon>Embryophyta</taxon>
        <taxon>Tracheophyta</taxon>
        <taxon>Spermatophyta</taxon>
        <taxon>Magnoliopsida</taxon>
        <taxon>eudicotyledons</taxon>
        <taxon>Gunneridae</taxon>
        <taxon>Pentapetalae</taxon>
        <taxon>rosids</taxon>
        <taxon>fabids</taxon>
        <taxon>Malpighiales</taxon>
        <taxon>Salicaceae</taxon>
        <taxon>Saliceae</taxon>
        <taxon>Populus</taxon>
    </lineage>
</organism>
<keyword evidence="3" id="KW-0221">Differentiation</keyword>
<feature type="coiled-coil region" evidence="6">
    <location>
        <begin position="113"/>
        <end position="227"/>
    </location>
</feature>
<evidence type="ECO:0000256" key="1">
    <source>
        <dbReference type="ARBA" id="ARBA00005405"/>
    </source>
</evidence>
<evidence type="ECO:0000256" key="4">
    <source>
        <dbReference type="ARBA" id="ARBA00023054"/>
    </source>
</evidence>
<feature type="region of interest" description="Disordered" evidence="7">
    <location>
        <begin position="256"/>
        <end position="284"/>
    </location>
</feature>
<dbReference type="PANTHER" id="PTHR33405:SF17">
    <property type="entry name" value="PROTEIN FLC EXPRESSOR"/>
    <property type="match status" value="1"/>
</dbReference>
<dbReference type="InParanoid" id="A0A2K2C4Z5"/>
<keyword evidence="5" id="KW-0287">Flowering</keyword>